<dbReference type="SUPFAM" id="SSF47954">
    <property type="entry name" value="Cyclin-like"/>
    <property type="match status" value="1"/>
</dbReference>
<keyword evidence="7" id="KW-1185">Reference proteome</keyword>
<dbReference type="Gene3D" id="1.10.472.10">
    <property type="entry name" value="Cyclin-like"/>
    <property type="match status" value="2"/>
</dbReference>
<dbReference type="FunFam" id="1.10.472.10:FF:000010">
    <property type="entry name" value="G1/S-specific cyclin Cln1"/>
    <property type="match status" value="1"/>
</dbReference>
<dbReference type="InterPro" id="IPR039361">
    <property type="entry name" value="Cyclin"/>
</dbReference>
<dbReference type="Pfam" id="PF00134">
    <property type="entry name" value="Cyclin_N"/>
    <property type="match status" value="1"/>
</dbReference>
<organism evidence="6 7">
    <name type="scientific">Oryza meyeriana var. granulata</name>
    <dbReference type="NCBI Taxonomy" id="110450"/>
    <lineage>
        <taxon>Eukaryota</taxon>
        <taxon>Viridiplantae</taxon>
        <taxon>Streptophyta</taxon>
        <taxon>Embryophyta</taxon>
        <taxon>Tracheophyta</taxon>
        <taxon>Spermatophyta</taxon>
        <taxon>Magnoliopsida</taxon>
        <taxon>Liliopsida</taxon>
        <taxon>Poales</taxon>
        <taxon>Poaceae</taxon>
        <taxon>BOP clade</taxon>
        <taxon>Oryzoideae</taxon>
        <taxon>Oryzeae</taxon>
        <taxon>Oryzinae</taxon>
        <taxon>Oryza</taxon>
        <taxon>Oryza meyeriana</taxon>
    </lineage>
</organism>
<reference evidence="6 7" key="1">
    <citation type="submission" date="2019-11" db="EMBL/GenBank/DDBJ databases">
        <title>Whole genome sequence of Oryza granulata.</title>
        <authorList>
            <person name="Li W."/>
        </authorList>
    </citation>
    <scope>NUCLEOTIDE SEQUENCE [LARGE SCALE GENOMIC DNA]</scope>
    <source>
        <strain evidence="7">cv. Menghai</strain>
        <tissue evidence="6">Leaf</tissue>
    </source>
</reference>
<dbReference type="OrthoDB" id="5590282at2759"/>
<dbReference type="Proteomes" id="UP000479710">
    <property type="component" value="Unassembled WGS sequence"/>
</dbReference>
<dbReference type="InterPro" id="IPR048258">
    <property type="entry name" value="Cyclins_cyclin-box"/>
</dbReference>
<dbReference type="GO" id="GO:0051301">
    <property type="term" value="P:cell division"/>
    <property type="evidence" value="ECO:0007669"/>
    <property type="project" value="UniProtKB-KW"/>
</dbReference>
<dbReference type="GO" id="GO:0019887">
    <property type="term" value="F:protein kinase regulator activity"/>
    <property type="evidence" value="ECO:0007669"/>
    <property type="project" value="UniProtKB-ARBA"/>
</dbReference>
<keyword evidence="3" id="KW-0131">Cell cycle</keyword>
<evidence type="ECO:0000313" key="7">
    <source>
        <dbReference type="Proteomes" id="UP000479710"/>
    </source>
</evidence>
<dbReference type="SMART" id="SM00385">
    <property type="entry name" value="CYCLIN"/>
    <property type="match status" value="1"/>
</dbReference>
<sequence length="145" mass="16315">MNMRGVLVDWMAEVACGFNLRDEILHLAVSYVDRFLSREVISRDKLQLLGATALFVAFKYEDSHHGSARIFSASTANTYTTQQVVEMEVDILRILNHEVGSPTVITFLRRFLTSCCGGNFESISTITSPKKITVSFLRDLKYANS</sequence>
<keyword evidence="1" id="KW-0132">Cell division</keyword>
<dbReference type="InterPro" id="IPR036915">
    <property type="entry name" value="Cyclin-like_sf"/>
</dbReference>
<keyword evidence="2 4" id="KW-0195">Cyclin</keyword>
<evidence type="ECO:0000259" key="5">
    <source>
        <dbReference type="SMART" id="SM00385"/>
    </source>
</evidence>
<dbReference type="InterPro" id="IPR006671">
    <property type="entry name" value="Cyclin_N"/>
</dbReference>
<evidence type="ECO:0000256" key="3">
    <source>
        <dbReference type="ARBA" id="ARBA00023306"/>
    </source>
</evidence>
<dbReference type="PANTHER" id="PTHR10177">
    <property type="entry name" value="CYCLINS"/>
    <property type="match status" value="1"/>
</dbReference>
<name>A0A6G1DGE7_9ORYZ</name>
<evidence type="ECO:0000313" key="6">
    <source>
        <dbReference type="EMBL" id="KAF0910823.1"/>
    </source>
</evidence>
<evidence type="ECO:0000256" key="1">
    <source>
        <dbReference type="ARBA" id="ARBA00022618"/>
    </source>
</evidence>
<gene>
    <name evidence="6" type="ORF">E2562_004790</name>
</gene>
<dbReference type="EMBL" id="SPHZ02000006">
    <property type="protein sequence ID" value="KAF0910823.1"/>
    <property type="molecule type" value="Genomic_DNA"/>
</dbReference>
<proteinExistence type="inferred from homology"/>
<dbReference type="AlphaFoldDB" id="A0A6G1DGE7"/>
<dbReference type="PROSITE" id="PS00292">
    <property type="entry name" value="CYCLINS"/>
    <property type="match status" value="1"/>
</dbReference>
<accession>A0A6G1DGE7</accession>
<feature type="domain" description="Cyclin-like" evidence="5">
    <location>
        <begin position="9"/>
        <end position="93"/>
    </location>
</feature>
<dbReference type="InterPro" id="IPR013763">
    <property type="entry name" value="Cyclin-like_dom"/>
</dbReference>
<comment type="caution">
    <text evidence="6">The sequence shown here is derived from an EMBL/GenBank/DDBJ whole genome shotgun (WGS) entry which is preliminary data.</text>
</comment>
<evidence type="ECO:0000256" key="2">
    <source>
        <dbReference type="ARBA" id="ARBA00023127"/>
    </source>
</evidence>
<comment type="similarity">
    <text evidence="4">Belongs to the cyclin family.</text>
</comment>
<protein>
    <recommendedName>
        <fullName evidence="5">Cyclin-like domain-containing protein</fullName>
    </recommendedName>
</protein>
<dbReference type="GO" id="GO:0051726">
    <property type="term" value="P:regulation of cell cycle"/>
    <property type="evidence" value="ECO:0007669"/>
    <property type="project" value="UniProtKB-ARBA"/>
</dbReference>
<evidence type="ECO:0000256" key="4">
    <source>
        <dbReference type="RuleBase" id="RU000383"/>
    </source>
</evidence>